<dbReference type="Gene3D" id="2.130.10.10">
    <property type="entry name" value="YVTN repeat-like/Quinoprotein amine dehydrogenase"/>
    <property type="match status" value="1"/>
</dbReference>
<dbReference type="SUPFAM" id="SSF49299">
    <property type="entry name" value="PKD domain"/>
    <property type="match status" value="1"/>
</dbReference>
<comment type="caution">
    <text evidence="1">The sequence shown here is derived from an EMBL/GenBank/DDBJ whole genome shotgun (WGS) entry which is preliminary data.</text>
</comment>
<evidence type="ECO:0000313" key="2">
    <source>
        <dbReference type="Proteomes" id="UP000279089"/>
    </source>
</evidence>
<gene>
    <name evidence="1" type="ORF">EG028_09490</name>
</gene>
<dbReference type="RefSeq" id="WP_123864612.1">
    <property type="nucleotide sequence ID" value="NZ_QXZY01000005.1"/>
</dbReference>
<dbReference type="InterPro" id="IPR013783">
    <property type="entry name" value="Ig-like_fold"/>
</dbReference>
<evidence type="ECO:0008006" key="3">
    <source>
        <dbReference type="Google" id="ProtNLM"/>
    </source>
</evidence>
<dbReference type="SUPFAM" id="SSF81296">
    <property type="entry name" value="E set domains"/>
    <property type="match status" value="1"/>
</dbReference>
<dbReference type="Proteomes" id="UP000279089">
    <property type="component" value="Unassembled WGS sequence"/>
</dbReference>
<dbReference type="Gene3D" id="2.60.40.10">
    <property type="entry name" value="Immunoglobulins"/>
    <property type="match status" value="2"/>
</dbReference>
<dbReference type="InterPro" id="IPR014756">
    <property type="entry name" value="Ig_E-set"/>
</dbReference>
<dbReference type="SUPFAM" id="SSF110296">
    <property type="entry name" value="Oligoxyloglucan reducing end-specific cellobiohydrolase"/>
    <property type="match status" value="2"/>
</dbReference>
<dbReference type="InterPro" id="IPR035986">
    <property type="entry name" value="PKD_dom_sf"/>
</dbReference>
<dbReference type="InterPro" id="IPR015943">
    <property type="entry name" value="WD40/YVTN_repeat-like_dom_sf"/>
</dbReference>
<reference evidence="2" key="1">
    <citation type="submission" date="2018-11" db="EMBL/GenBank/DDBJ databases">
        <title>Chitinophaga lutea sp.nov., isolate from arsenic contaminated soil.</title>
        <authorList>
            <person name="Zong Y."/>
        </authorList>
    </citation>
    <scope>NUCLEOTIDE SEQUENCE [LARGE SCALE GENOMIC DNA]</scope>
    <source>
        <strain evidence="2">YLT18</strain>
    </source>
</reference>
<evidence type="ECO:0000313" key="1">
    <source>
        <dbReference type="EMBL" id="RPD41533.1"/>
    </source>
</evidence>
<dbReference type="EMBL" id="RMBX01000004">
    <property type="protein sequence ID" value="RPD41533.1"/>
    <property type="molecule type" value="Genomic_DNA"/>
</dbReference>
<protein>
    <recommendedName>
        <fullName evidence="3">T9SS C-terminal target domain-containing protein</fullName>
    </recommendedName>
</protein>
<organism evidence="1 2">
    <name type="scientific">Chitinophaga barathri</name>
    <dbReference type="NCBI Taxonomy" id="1647451"/>
    <lineage>
        <taxon>Bacteria</taxon>
        <taxon>Pseudomonadati</taxon>
        <taxon>Bacteroidota</taxon>
        <taxon>Chitinophagia</taxon>
        <taxon>Chitinophagales</taxon>
        <taxon>Chitinophagaceae</taxon>
        <taxon>Chitinophaga</taxon>
    </lineage>
</organism>
<name>A0A3N4N1P1_9BACT</name>
<proteinExistence type="predicted"/>
<sequence length="1880" mass="206999">MSFFYNFRISVWLLGMFCFLIPTQAQVRQLYLDQDADLRIQKIDFFSPSTGYLATNKWVGYTVDSGKTYIKKYITAGNVNYGFHTVNLTFGFNIRGVKAFSKDTLLVYGDYGLEPAILYSTDGGDQYKLVQHGNRVYTPLPESKGVQDICFLPDRVTGYAVSPDGLLKTNNGGLSWWLTYEISGLDHIQLIDATHIVAYTESSAGLYFITDKASEYVWKLGPVYGGPNTGVHFFTPQKGFVHATNGPSGPQSFFTEDGGDTWRALSAPRYPSIFIKDVRFMDASTAIALSSDPYTLYKTTDSGKVWEPLPRSGGFTYANYTHNDLQVFPSGYILAGGDHGLLEQAYNGGGMPEPRAFFTVDTSGYDIDNTVDLVNASSPKYQFSWMLNGREIATSYNASYQRSSTKQLTDTITLIVTNGIKSDTVTQYVHFTPLLEIYSAWPMEGTKGTEVILKGLNIGIGVKAVYFGGVRSNAWGNNNASEVHARVEDGASGNITLITENGKGQVPGFVYLEKPEEVPVTLLTPLRCKTGPVSLTIQRSVTGIVYELVDSLENVFGRALGQGGDLTFTSWPISRSGTYRIRASIPNAPHVSKTFGEIMIAVEQTTAAFQANMLNIAPGEPVKFNSLSRDAAHLQWQFNEDASITGSGERYPPAVSYASPGMKTVTLTAISRNGCRDTATMPAVNIYDKNTIPDVCYIAQPSADGNVTTKDMATAPDGGFLVAAELTGHTTLGSRYGVTVNLPEGTTSYAGNYSGESVLKWYVYMKGGGITATQTDQDGNIYLAGAFSELKYMYFMNGDSVMLRTAIYGDIWGSYSFIMKLDPYGKYLWHTVLHDQVNSRYAPHPKKLVINGENVFLTGTFNGGLLYFNYKEYRWHEIFNYPSYDYNNPETGTYILKLNRDGDLQWGTHIKFDDGNNICKLEDIISDPSGNTFLGGQYEYGMEIYNAGRETYKSFKQSYPGNSTGFFMKYNSSGKAEWINTFNDSSFSSGSRIKSVVADADWKHFYLAGSTEANNYQAVIPHFITHSDGSTIEVRDSTQGFAVYKFDDKGKYRWHNASYATYYARGGTVVLKNQELLVTGFLALNGIADTTFRLTSRDGNHKEVRLMDSEFFVARYDTAGVLKKISKSGRSMDLWHVPDHFLNAGENNFLFGGSVRMYYEGPTSMFNMPVNNPGNVFMKTNLDFCMDEQPPVADAGMDTAACPGTTVRIGTAQATPGYRYYWTSIPTGFVSREPNPLVSPSRPTMYYLTVTAGNGVTAGDSVLVRLKGMPFLGPDTTICPGEPLTIGVADEGGTYEWSTNGSAFITGPSKLSISIPDTTQYIIKAINAGSCTGTRYDTLQVNIKSPLPPSVTLAIPDTLICQGRNGVFRATPANTGIAPKYKWIRNGMPTPPRDETDEFYHIYNMTDSVERVKVRMTTTNGCGDTVTVESNEITLRLIKEITPSVTIAVSDTGVCQGAYISFSANIRNEGTNTRYDWKVNGVSKTWLSNFEMQAHNNDVVTLTVTTQGYCNTLTLFSDTIVVKANDFQAPVKITVTKDQICYGTPVTFTAVSESPRKPLHYKWMLRGNQVGENLPYFTTSTLSPESDVYVIVSDQTPCGLKVSQSNTIRVAVEAFFPEVSLSVQDKMLCKGQPAIYNATATEGARSPVFEWKKNGIAVGNNEMQYTNSTPANGDVVTVEFYDAASCHMERAASQPVTIQVLPHTSPKVTISGKTTLFSGDATVLTASVEPGMDIYGYVWEISNGGGWNYFPNENRSTFSYRPTDQASVIRCMVAGVAACPADYYSNILEFTLLNGDNSREVQLYPTPANSEITLRIIGDGSWVNFYITDMIGNRMLEKNIQGLRGTMTINISSLTNGLYSGNFVDADGKVTKIKFTKLKL</sequence>
<keyword evidence="2" id="KW-1185">Reference proteome</keyword>
<accession>A0A3N4N1P1</accession>